<keyword evidence="3" id="KW-1185">Reference proteome</keyword>
<comment type="caution">
    <text evidence="2">The sequence shown here is derived from an EMBL/GenBank/DDBJ whole genome shotgun (WGS) entry which is preliminary data.</text>
</comment>
<dbReference type="PANTHER" id="PTHR30292:SF0">
    <property type="entry name" value="5-OXOPROLINASE SUBUNIT A"/>
    <property type="match status" value="1"/>
</dbReference>
<evidence type="ECO:0000256" key="1">
    <source>
        <dbReference type="SAM" id="MobiDB-lite"/>
    </source>
</evidence>
<dbReference type="Pfam" id="PF03746">
    <property type="entry name" value="LamB_YcsF"/>
    <property type="match status" value="1"/>
</dbReference>
<dbReference type="Proteomes" id="UP001620520">
    <property type="component" value="Unassembled WGS sequence"/>
</dbReference>
<feature type="region of interest" description="Disordered" evidence="1">
    <location>
        <begin position="1"/>
        <end position="26"/>
    </location>
</feature>
<feature type="compositionally biased region" description="Polar residues" evidence="1">
    <location>
        <begin position="1"/>
        <end position="11"/>
    </location>
</feature>
<sequence length="270" mass="27963">MDSVAPMQTNVTPNTSASGTPASSASASNSVKSVLLNSDMGEGVGLHEFGNDEQLMRIIDVANVACGYHAGDPDVMNRTVELAAEHGVAVGAHPGLPDPVGFGRRRMVLRPEEVESIILYQTGALTAFLAKLGLPLNHIKPHGALYGMLAGDEELMAAAAGTAKLFGVPFFGLAGTAHESVCKTMGVGFIPELYVDLNYGPAGELLIQRRPEPTDPDAAAHRVQSALDGGPVLAVDGTELDITFGSICVHSDAPNSIAVASAVRAVLDAR</sequence>
<dbReference type="NCBIfam" id="NF003814">
    <property type="entry name" value="PRK05406.1-3"/>
    <property type="match status" value="1"/>
</dbReference>
<dbReference type="SUPFAM" id="SSF88713">
    <property type="entry name" value="Glycoside hydrolase/deacetylase"/>
    <property type="match status" value="1"/>
</dbReference>
<evidence type="ECO:0000313" key="3">
    <source>
        <dbReference type="Proteomes" id="UP001620520"/>
    </source>
</evidence>
<dbReference type="Gene3D" id="3.20.20.370">
    <property type="entry name" value="Glycoside hydrolase/deacetylase"/>
    <property type="match status" value="1"/>
</dbReference>
<keyword evidence="2" id="KW-0378">Hydrolase</keyword>
<accession>A0ABW8N9F2</accession>
<dbReference type="EC" id="3.5.2.9" evidence="2"/>
<dbReference type="PANTHER" id="PTHR30292">
    <property type="entry name" value="UNCHARACTERIZED PROTEIN YBGL-RELATED"/>
    <property type="match status" value="1"/>
</dbReference>
<dbReference type="GO" id="GO:0017168">
    <property type="term" value="F:5-oxoprolinase (ATP-hydrolyzing) activity"/>
    <property type="evidence" value="ECO:0007669"/>
    <property type="project" value="UniProtKB-EC"/>
</dbReference>
<organism evidence="2 3">
    <name type="scientific">Paenarthrobacter histidinolovorans</name>
    <dbReference type="NCBI Taxonomy" id="43664"/>
    <lineage>
        <taxon>Bacteria</taxon>
        <taxon>Bacillati</taxon>
        <taxon>Actinomycetota</taxon>
        <taxon>Actinomycetes</taxon>
        <taxon>Micrococcales</taxon>
        <taxon>Micrococcaceae</taxon>
        <taxon>Paenarthrobacter</taxon>
    </lineage>
</organism>
<name>A0ABW8N9F2_9MICC</name>
<gene>
    <name evidence="2" type="ORF">ABIA52_003082</name>
</gene>
<protein>
    <submittedName>
        <fullName evidence="2">UPF0271 protein</fullName>
        <ecNumber evidence="2">3.5.2.9</ecNumber>
    </submittedName>
</protein>
<proteinExistence type="predicted"/>
<dbReference type="InterPro" id="IPR005501">
    <property type="entry name" value="LamB/YcsF/PxpA-like"/>
</dbReference>
<reference evidence="2 3" key="1">
    <citation type="submission" date="2024-10" db="EMBL/GenBank/DDBJ databases">
        <title>Novel secondary metabolite-producing bacteria for plant disease control.</title>
        <authorList>
            <person name="Chevrette M."/>
        </authorList>
    </citation>
    <scope>NUCLEOTIDE SEQUENCE [LARGE SCALE GENOMIC DNA]</scope>
    <source>
        <strain evidence="2 3">J30 TE3557</strain>
    </source>
</reference>
<evidence type="ECO:0000313" key="2">
    <source>
        <dbReference type="EMBL" id="MFK4640193.1"/>
    </source>
</evidence>
<dbReference type="InterPro" id="IPR011330">
    <property type="entry name" value="Glyco_hydro/deAcase_b/a-brl"/>
</dbReference>
<dbReference type="EMBL" id="JBIYEW010000003">
    <property type="protein sequence ID" value="MFK4640193.1"/>
    <property type="molecule type" value="Genomic_DNA"/>
</dbReference>
<feature type="compositionally biased region" description="Low complexity" evidence="1">
    <location>
        <begin position="12"/>
        <end position="26"/>
    </location>
</feature>